<sequence length="546" mass="61247">MTAAVLGVIFHISIQGIEFERHMYTFLAALPISFVAFTYTFQTTEAIHLGEASAQAAIILTIFLLALLTSMSIYRLFFHRLHSFPGPHFSRLSRIYAAYLAAKNMQFYRELAALHFKHGDFVRTGPRELSIMRPSAIPLIFGPNTRCRKTTWHSQTNSNGDKCAMTMTRDPVQHRLRRRAWDRGFSMRALGMYEPRVKEKVDMFVRKLSEMAGDPVDVTEWSMFLAFDIMGEVGFGKDFGNLASGAAHPGIQAIHKHMNMMGILSMMPWLLNILGSIPGAAKGFASFFDFCGTQMEEKARGWDPQKEPGDIASWLVKAVMEKDVSAPPTKEALDDDSRILIIAGSDTTAATLTFALYFLCKHPAKQQKLQQLLDDAISDQKLWTYETIKSVSYIDDIINETLRLCPPLANSSPRETPAQGIVIDDVYIPGGINVIIPVRQIQRDPRYWTKAEDFVPERWGEQRQDMKTDDAPWLPFLLGAHSCVGKNLAYLSLRTSLSLIMLNFDVGLALEESGRDFINGALDTVVLMLPPLRLVFTPRAPGTTAV</sequence>
<dbReference type="EMBL" id="ML996216">
    <property type="protein sequence ID" value="KAF2730514.1"/>
    <property type="molecule type" value="Genomic_DNA"/>
</dbReference>
<keyword evidence="2" id="KW-0812">Transmembrane</keyword>
<dbReference type="PANTHER" id="PTHR24305">
    <property type="entry name" value="CYTOCHROME P450"/>
    <property type="match status" value="1"/>
</dbReference>
<dbReference type="AlphaFoldDB" id="A0A9P4UXN0"/>
<accession>A0A9P4UXN0</accession>
<keyword evidence="1" id="KW-0408">Iron</keyword>
<dbReference type="PRINTS" id="PR00385">
    <property type="entry name" value="P450"/>
</dbReference>
<feature type="binding site" description="axial binding residue" evidence="1">
    <location>
        <position position="483"/>
    </location>
    <ligand>
        <name>heme</name>
        <dbReference type="ChEBI" id="CHEBI:30413"/>
    </ligand>
    <ligandPart>
        <name>Fe</name>
        <dbReference type="ChEBI" id="CHEBI:18248"/>
    </ligandPart>
</feature>
<dbReference type="GO" id="GO:0016705">
    <property type="term" value="F:oxidoreductase activity, acting on paired donors, with incorporation or reduction of molecular oxygen"/>
    <property type="evidence" value="ECO:0007669"/>
    <property type="project" value="InterPro"/>
</dbReference>
<keyword evidence="2" id="KW-1133">Transmembrane helix</keyword>
<feature type="transmembrane region" description="Helical" evidence="2">
    <location>
        <begin position="23"/>
        <end position="42"/>
    </location>
</feature>
<dbReference type="InterPro" id="IPR050121">
    <property type="entry name" value="Cytochrome_P450_monoxygenase"/>
</dbReference>
<reference evidence="3" key="1">
    <citation type="journal article" date="2020" name="Stud. Mycol.">
        <title>101 Dothideomycetes genomes: a test case for predicting lifestyles and emergence of pathogens.</title>
        <authorList>
            <person name="Haridas S."/>
            <person name="Albert R."/>
            <person name="Binder M."/>
            <person name="Bloem J."/>
            <person name="Labutti K."/>
            <person name="Salamov A."/>
            <person name="Andreopoulos B."/>
            <person name="Baker S."/>
            <person name="Barry K."/>
            <person name="Bills G."/>
            <person name="Bluhm B."/>
            <person name="Cannon C."/>
            <person name="Castanera R."/>
            <person name="Culley D."/>
            <person name="Daum C."/>
            <person name="Ezra D."/>
            <person name="Gonzalez J."/>
            <person name="Henrissat B."/>
            <person name="Kuo A."/>
            <person name="Liang C."/>
            <person name="Lipzen A."/>
            <person name="Lutzoni F."/>
            <person name="Magnuson J."/>
            <person name="Mondo S."/>
            <person name="Nolan M."/>
            <person name="Ohm R."/>
            <person name="Pangilinan J."/>
            <person name="Park H.-J."/>
            <person name="Ramirez L."/>
            <person name="Alfaro M."/>
            <person name="Sun H."/>
            <person name="Tritt A."/>
            <person name="Yoshinaga Y."/>
            <person name="Zwiers L.-H."/>
            <person name="Turgeon B."/>
            <person name="Goodwin S."/>
            <person name="Spatafora J."/>
            <person name="Crous P."/>
            <person name="Grigoriev I."/>
        </authorList>
    </citation>
    <scope>NUCLEOTIDE SEQUENCE</scope>
    <source>
        <strain evidence="3">CBS 125425</strain>
    </source>
</reference>
<dbReference type="InterPro" id="IPR036396">
    <property type="entry name" value="Cyt_P450_sf"/>
</dbReference>
<dbReference type="Pfam" id="PF00067">
    <property type="entry name" value="p450"/>
    <property type="match status" value="1"/>
</dbReference>
<evidence type="ECO:0000313" key="3">
    <source>
        <dbReference type="EMBL" id="KAF2730514.1"/>
    </source>
</evidence>
<dbReference type="GO" id="GO:0005506">
    <property type="term" value="F:iron ion binding"/>
    <property type="evidence" value="ECO:0007669"/>
    <property type="project" value="InterPro"/>
</dbReference>
<comment type="caution">
    <text evidence="3">The sequence shown here is derived from an EMBL/GenBank/DDBJ whole genome shotgun (WGS) entry which is preliminary data.</text>
</comment>
<gene>
    <name evidence="3" type="ORF">EJ04DRAFT_500431</name>
</gene>
<dbReference type="CDD" id="cd11061">
    <property type="entry name" value="CYP67-like"/>
    <property type="match status" value="1"/>
</dbReference>
<dbReference type="InterPro" id="IPR002401">
    <property type="entry name" value="Cyt_P450_E_grp-I"/>
</dbReference>
<dbReference type="GO" id="GO:0020037">
    <property type="term" value="F:heme binding"/>
    <property type="evidence" value="ECO:0007669"/>
    <property type="project" value="InterPro"/>
</dbReference>
<evidence type="ECO:0000313" key="4">
    <source>
        <dbReference type="Proteomes" id="UP000799444"/>
    </source>
</evidence>
<feature type="transmembrane region" description="Helical" evidence="2">
    <location>
        <begin position="261"/>
        <end position="281"/>
    </location>
</feature>
<dbReference type="PANTHER" id="PTHR24305:SF78">
    <property type="entry name" value="P450, PUTATIVE (EUROFUNG)-RELATED"/>
    <property type="match status" value="1"/>
</dbReference>
<keyword evidence="4" id="KW-1185">Reference proteome</keyword>
<evidence type="ECO:0000256" key="2">
    <source>
        <dbReference type="SAM" id="Phobius"/>
    </source>
</evidence>
<dbReference type="PRINTS" id="PR00463">
    <property type="entry name" value="EP450I"/>
</dbReference>
<dbReference type="GO" id="GO:0004497">
    <property type="term" value="F:monooxygenase activity"/>
    <property type="evidence" value="ECO:0007669"/>
    <property type="project" value="InterPro"/>
</dbReference>
<dbReference type="InterPro" id="IPR001128">
    <property type="entry name" value="Cyt_P450"/>
</dbReference>
<organism evidence="3 4">
    <name type="scientific">Polyplosphaeria fusca</name>
    <dbReference type="NCBI Taxonomy" id="682080"/>
    <lineage>
        <taxon>Eukaryota</taxon>
        <taxon>Fungi</taxon>
        <taxon>Dikarya</taxon>
        <taxon>Ascomycota</taxon>
        <taxon>Pezizomycotina</taxon>
        <taxon>Dothideomycetes</taxon>
        <taxon>Pleosporomycetidae</taxon>
        <taxon>Pleosporales</taxon>
        <taxon>Tetraplosphaeriaceae</taxon>
        <taxon>Polyplosphaeria</taxon>
    </lineage>
</organism>
<evidence type="ECO:0000256" key="1">
    <source>
        <dbReference type="PIRSR" id="PIRSR602401-1"/>
    </source>
</evidence>
<feature type="transmembrane region" description="Helical" evidence="2">
    <location>
        <begin position="54"/>
        <end position="77"/>
    </location>
</feature>
<dbReference type="Proteomes" id="UP000799444">
    <property type="component" value="Unassembled WGS sequence"/>
</dbReference>
<name>A0A9P4UXN0_9PLEO</name>
<comment type="cofactor">
    <cofactor evidence="1">
        <name>heme</name>
        <dbReference type="ChEBI" id="CHEBI:30413"/>
    </cofactor>
</comment>
<keyword evidence="1" id="KW-0349">Heme</keyword>
<dbReference type="SUPFAM" id="SSF48264">
    <property type="entry name" value="Cytochrome P450"/>
    <property type="match status" value="1"/>
</dbReference>
<protein>
    <submittedName>
        <fullName evidence="3">Cytochrome P450</fullName>
    </submittedName>
</protein>
<dbReference type="OrthoDB" id="6692864at2759"/>
<keyword evidence="1" id="KW-0479">Metal-binding</keyword>
<dbReference type="Gene3D" id="1.10.630.10">
    <property type="entry name" value="Cytochrome P450"/>
    <property type="match status" value="1"/>
</dbReference>
<proteinExistence type="predicted"/>
<keyword evidence="2" id="KW-0472">Membrane</keyword>